<protein>
    <submittedName>
        <fullName evidence="1">Uncharacterized protein</fullName>
    </submittedName>
</protein>
<organism evidence="1">
    <name type="scientific">Arion vulgaris</name>
    <dbReference type="NCBI Taxonomy" id="1028688"/>
    <lineage>
        <taxon>Eukaryota</taxon>
        <taxon>Metazoa</taxon>
        <taxon>Spiralia</taxon>
        <taxon>Lophotrochozoa</taxon>
        <taxon>Mollusca</taxon>
        <taxon>Gastropoda</taxon>
        <taxon>Heterobranchia</taxon>
        <taxon>Euthyneura</taxon>
        <taxon>Panpulmonata</taxon>
        <taxon>Eupulmonata</taxon>
        <taxon>Stylommatophora</taxon>
        <taxon>Helicina</taxon>
        <taxon>Arionoidea</taxon>
        <taxon>Arionidae</taxon>
        <taxon>Arion</taxon>
    </lineage>
</organism>
<gene>
    <name evidence="1" type="primary">ORF59169</name>
</gene>
<dbReference type="AlphaFoldDB" id="A0A0B6ZFN4"/>
<evidence type="ECO:0000313" key="1">
    <source>
        <dbReference type="EMBL" id="CEK66520.1"/>
    </source>
</evidence>
<reference evidence="1" key="1">
    <citation type="submission" date="2014-12" db="EMBL/GenBank/DDBJ databases">
        <title>Insight into the proteome of Arion vulgaris.</title>
        <authorList>
            <person name="Aradska J."/>
            <person name="Bulat T."/>
            <person name="Smidak R."/>
            <person name="Sarate P."/>
            <person name="Gangsoo J."/>
            <person name="Sialana F."/>
            <person name="Bilban M."/>
            <person name="Lubec G."/>
        </authorList>
    </citation>
    <scope>NUCLEOTIDE SEQUENCE</scope>
    <source>
        <tissue evidence="1">Skin</tissue>
    </source>
</reference>
<sequence length="50" mass="5752">MLRPCHKLKHNGTNITFKVKVAEDYIQSKQHYVSGCLDPTSNFLQWTAVC</sequence>
<accession>A0A0B6ZFN4</accession>
<feature type="non-terminal residue" evidence="1">
    <location>
        <position position="50"/>
    </location>
</feature>
<dbReference type="EMBL" id="HACG01019655">
    <property type="protein sequence ID" value="CEK66520.1"/>
    <property type="molecule type" value="Transcribed_RNA"/>
</dbReference>
<name>A0A0B6ZFN4_9EUPU</name>
<proteinExistence type="predicted"/>